<organism evidence="4 5">
    <name type="scientific">Diaporthe eres</name>
    <name type="common">Phomopsis oblonga</name>
    <dbReference type="NCBI Taxonomy" id="83184"/>
    <lineage>
        <taxon>Eukaryota</taxon>
        <taxon>Fungi</taxon>
        <taxon>Dikarya</taxon>
        <taxon>Ascomycota</taxon>
        <taxon>Pezizomycotina</taxon>
        <taxon>Sordariomycetes</taxon>
        <taxon>Sordariomycetidae</taxon>
        <taxon>Diaporthales</taxon>
        <taxon>Diaporthaceae</taxon>
        <taxon>Diaporthe</taxon>
        <taxon>Diaporthe eres species complex</taxon>
    </lineage>
</organism>
<accession>A0ABR1P5W5</accession>
<evidence type="ECO:0000313" key="4">
    <source>
        <dbReference type="EMBL" id="KAK7727174.1"/>
    </source>
</evidence>
<dbReference type="SMART" id="SM00327">
    <property type="entry name" value="VWA"/>
    <property type="match status" value="1"/>
</dbReference>
<dbReference type="Pfam" id="PF08487">
    <property type="entry name" value="VIT"/>
    <property type="match status" value="1"/>
</dbReference>
<evidence type="ECO:0008006" key="6">
    <source>
        <dbReference type="Google" id="ProtNLM"/>
    </source>
</evidence>
<dbReference type="SMART" id="SM00609">
    <property type="entry name" value="VIT"/>
    <property type="match status" value="1"/>
</dbReference>
<dbReference type="Gene3D" id="3.40.50.410">
    <property type="entry name" value="von Willebrand factor, type A domain"/>
    <property type="match status" value="1"/>
</dbReference>
<feature type="compositionally biased region" description="Basic and acidic residues" evidence="1">
    <location>
        <begin position="722"/>
        <end position="734"/>
    </location>
</feature>
<dbReference type="PANTHER" id="PTHR45737">
    <property type="entry name" value="VON WILLEBRAND FACTOR A DOMAIN-CONTAINING PROTEIN 5A"/>
    <property type="match status" value="1"/>
</dbReference>
<dbReference type="Pfam" id="PF13768">
    <property type="entry name" value="VWA_3"/>
    <property type="match status" value="1"/>
</dbReference>
<evidence type="ECO:0000256" key="1">
    <source>
        <dbReference type="SAM" id="MobiDB-lite"/>
    </source>
</evidence>
<feature type="domain" description="VIT" evidence="3">
    <location>
        <begin position="1"/>
        <end position="108"/>
    </location>
</feature>
<dbReference type="PROSITE" id="PS51468">
    <property type="entry name" value="VIT"/>
    <property type="match status" value="1"/>
</dbReference>
<dbReference type="InterPro" id="IPR013694">
    <property type="entry name" value="VIT"/>
</dbReference>
<feature type="region of interest" description="Disordered" evidence="1">
    <location>
        <begin position="973"/>
        <end position="1020"/>
    </location>
</feature>
<keyword evidence="5" id="KW-1185">Reference proteome</keyword>
<reference evidence="4 5" key="1">
    <citation type="submission" date="2024-02" db="EMBL/GenBank/DDBJ databases">
        <title>De novo assembly and annotation of 12 fungi associated with fruit tree decline syndrome in Ontario, Canada.</title>
        <authorList>
            <person name="Sulman M."/>
            <person name="Ellouze W."/>
            <person name="Ilyukhin E."/>
        </authorList>
    </citation>
    <scope>NUCLEOTIDE SEQUENCE [LARGE SCALE GENOMIC DNA]</scope>
    <source>
        <strain evidence="4 5">M169</strain>
    </source>
</reference>
<feature type="domain" description="VWFA" evidence="2">
    <location>
        <begin position="273"/>
        <end position="448"/>
    </location>
</feature>
<name>A0ABR1P5W5_DIAER</name>
<dbReference type="SUPFAM" id="SSF53300">
    <property type="entry name" value="vWA-like"/>
    <property type="match status" value="1"/>
</dbReference>
<dbReference type="InterPro" id="IPR036465">
    <property type="entry name" value="vWFA_dom_sf"/>
</dbReference>
<proteinExistence type="predicted"/>
<evidence type="ECO:0000259" key="3">
    <source>
        <dbReference type="PROSITE" id="PS51468"/>
    </source>
</evidence>
<gene>
    <name evidence="4" type="ORF">SLS63_007225</name>
</gene>
<evidence type="ECO:0000259" key="2">
    <source>
        <dbReference type="PROSITE" id="PS50234"/>
    </source>
</evidence>
<dbReference type="Proteomes" id="UP001430848">
    <property type="component" value="Unassembled WGS sequence"/>
</dbReference>
<dbReference type="PANTHER" id="PTHR45737:SF4">
    <property type="entry name" value="VON WILLEBRAND DOMAIN PROTEIN (AFU_ORTHOLOGUE AFUA_4G01160)"/>
    <property type="match status" value="1"/>
</dbReference>
<dbReference type="InterPro" id="IPR002035">
    <property type="entry name" value="VWF_A"/>
</dbReference>
<feature type="compositionally biased region" description="Basic and acidic residues" evidence="1">
    <location>
        <begin position="973"/>
        <end position="1000"/>
    </location>
</feature>
<protein>
    <recommendedName>
        <fullName evidence="6">von Willebrand domain-containing protein</fullName>
    </recommendedName>
</protein>
<sequence>MQVDGNIAKTKVVQTFTNHGDISIPEACYSFPLYDGATVTAFRCEVGDDKVLEGVVKPKDEAKREFKRAVQKQEAAALVEEMAPDIFQTTIGNITPRTDVKVEITYVEELHTDLSGEGTVVTIPTSVAPRYGTPPTGYTTSLPIKETGLSLVVAVASPNPLGGIVCRSGHEISIEYGEVNHLPEATSFEILAQRQRQANFGSNPKHATARLSNNQTSMNGDFVLFIPYSDGVLKSRALLAPSSGSDHAAMMVTVRPSELFSDLQESMDEFDGEVIFLADRSSSMRGRKIEELKDALLVFLKSLPEKSQFNLYSFGSDVSSLWPHSRMYDEATMQEAIDHVSTFRADFGGTNVLKALKKAVGDHRSINVSSTQIILLTDGEIWQSKETIEFVRMTTSQTESRVRFFSLGIGNRVNHQLIQGIGFFGGGFGEAVAVDSDGKWNEAVIRMLKGAVMPNSWSYSISFGGNWKEQRLDVDSFPSRNLEAKTSGALVHTPGAVNPSFVQAPRRIPWLHHFGQQSVFFLLETTGERLPEHVVITACSQYGGTKTATLVVTQAPSSDTAIRHLAAKAAVRDLESQDTSEAPSKTIRENAERLSQMYSICSKWTSFVAVSHLQQSAEYEDVEVSLYRAPLAELDLLTRPGVSQAGANLVSPTALPTTEGPHTRRDGIGPIMQYSPRTQPPPSPERMASLKPRFDDLADRFYSSSERSSDCRVRPPITKRGPYREQTKRKRDDVPDLSIDSASVHTTPVCDVGPTSQNGPVDDARAIHWQEVIRCQRADGLFNLGKRLRYRMARHFCHGTRRALKSWLLERVESPGADDAEESGDVWLLVDTTIAIAYVRSHFYSQQGLLDLLVRKAEGRLTSYLNSGEWGQPDELSSMADSALAHAHYGRFSQGSGEGLGWIRNASIGRCGVCNPQSEEWRSSVMHDDDFRKCSVSGCDVSVSKWDEFWAHAVEQGHIYSSCEAARSRYDEATAKDKGGNSSRDVQKAERKVVQEDPKDQQGQNQSATLKRKRDVADVV</sequence>
<evidence type="ECO:0000313" key="5">
    <source>
        <dbReference type="Proteomes" id="UP001430848"/>
    </source>
</evidence>
<feature type="region of interest" description="Disordered" evidence="1">
    <location>
        <begin position="705"/>
        <end position="739"/>
    </location>
</feature>
<dbReference type="PROSITE" id="PS50234">
    <property type="entry name" value="VWFA"/>
    <property type="match status" value="1"/>
</dbReference>
<dbReference type="EMBL" id="JAKNSF020000039">
    <property type="protein sequence ID" value="KAK7727174.1"/>
    <property type="molecule type" value="Genomic_DNA"/>
</dbReference>
<comment type="caution">
    <text evidence="4">The sequence shown here is derived from an EMBL/GenBank/DDBJ whole genome shotgun (WGS) entry which is preliminary data.</text>
</comment>